<dbReference type="PROSITE" id="PS50011">
    <property type="entry name" value="PROTEIN_KINASE_DOM"/>
    <property type="match status" value="1"/>
</dbReference>
<evidence type="ECO:0000256" key="4">
    <source>
        <dbReference type="ARBA" id="ARBA00022527"/>
    </source>
</evidence>
<evidence type="ECO:0000256" key="13">
    <source>
        <dbReference type="ARBA" id="ARBA00023033"/>
    </source>
</evidence>
<dbReference type="Pfam" id="PF00067">
    <property type="entry name" value="p450"/>
    <property type="match status" value="1"/>
</dbReference>
<dbReference type="EMBL" id="CAVNYO010000445">
    <property type="protein sequence ID" value="CAK5282025.1"/>
    <property type="molecule type" value="Genomic_DNA"/>
</dbReference>
<dbReference type="CDD" id="cd11065">
    <property type="entry name" value="CYP64-like"/>
    <property type="match status" value="1"/>
</dbReference>
<feature type="binding site" description="axial binding residue" evidence="14">
    <location>
        <position position="933"/>
    </location>
    <ligand>
        <name>heme</name>
        <dbReference type="ChEBI" id="CHEBI:30413"/>
    </ligand>
    <ligandPart>
        <name>Fe</name>
        <dbReference type="ChEBI" id="CHEBI:18248"/>
    </ligandPart>
</feature>
<dbReference type="Gene3D" id="1.10.630.10">
    <property type="entry name" value="Cytochrome P450"/>
    <property type="match status" value="1"/>
</dbReference>
<dbReference type="PANTHER" id="PTHR46300">
    <property type="entry name" value="P450, PUTATIVE (EUROFUNG)-RELATED-RELATED"/>
    <property type="match status" value="1"/>
</dbReference>
<feature type="binding site" evidence="15">
    <location>
        <position position="51"/>
    </location>
    <ligand>
        <name>ATP</name>
        <dbReference type="ChEBI" id="CHEBI:30616"/>
    </ligand>
</feature>
<keyword evidence="4" id="KW-0723">Serine/threonine-protein kinase</keyword>
<dbReference type="InterPro" id="IPR011009">
    <property type="entry name" value="Kinase-like_dom_sf"/>
</dbReference>
<dbReference type="PANTHER" id="PTHR46300:SF7">
    <property type="entry name" value="P450, PUTATIVE (EUROFUNG)-RELATED"/>
    <property type="match status" value="1"/>
</dbReference>
<evidence type="ECO:0000256" key="14">
    <source>
        <dbReference type="PIRSR" id="PIRSR602401-1"/>
    </source>
</evidence>
<dbReference type="FunFam" id="1.10.510.10:FF:000040">
    <property type="entry name" value="Mitogen-activated protein kinase"/>
    <property type="match status" value="1"/>
</dbReference>
<dbReference type="InterPro" id="IPR002401">
    <property type="entry name" value="Cyt_P450_E_grp-I"/>
</dbReference>
<dbReference type="PRINTS" id="PR00463">
    <property type="entry name" value="EP450I"/>
</dbReference>
<keyword evidence="13" id="KW-0503">Monooxygenase</keyword>
<dbReference type="Gene3D" id="3.30.200.20">
    <property type="entry name" value="Phosphorylase Kinase, domain 1"/>
    <property type="match status" value="1"/>
</dbReference>
<evidence type="ECO:0000256" key="9">
    <source>
        <dbReference type="ARBA" id="ARBA00022777"/>
    </source>
</evidence>
<reference evidence="19" key="1">
    <citation type="submission" date="2023-11" db="EMBL/GenBank/DDBJ databases">
        <authorList>
            <person name="De Vega J J."/>
            <person name="De Vega J J."/>
        </authorList>
    </citation>
    <scope>NUCLEOTIDE SEQUENCE</scope>
</reference>
<dbReference type="PROSITE" id="PS00108">
    <property type="entry name" value="PROTEIN_KINASE_ST"/>
    <property type="match status" value="1"/>
</dbReference>
<keyword evidence="20" id="KW-1185">Reference proteome</keyword>
<dbReference type="SUPFAM" id="SSF56112">
    <property type="entry name" value="Protein kinase-like (PK-like)"/>
    <property type="match status" value="1"/>
</dbReference>
<dbReference type="EMBL" id="CAVNYO010000444">
    <property type="protein sequence ID" value="CAK5282011.1"/>
    <property type="molecule type" value="Genomic_DNA"/>
</dbReference>
<dbReference type="InterPro" id="IPR017972">
    <property type="entry name" value="Cyt_P450_CS"/>
</dbReference>
<protein>
    <recommendedName>
        <fullName evidence="16">Protein kinase domain-containing protein</fullName>
    </recommendedName>
</protein>
<evidence type="ECO:0000256" key="2">
    <source>
        <dbReference type="ARBA" id="ARBA00005179"/>
    </source>
</evidence>
<feature type="domain" description="Protein kinase" evidence="16">
    <location>
        <begin position="21"/>
        <end position="337"/>
    </location>
</feature>
<organism evidence="19 20">
    <name type="scientific">Mycena citricolor</name>
    <dbReference type="NCBI Taxonomy" id="2018698"/>
    <lineage>
        <taxon>Eukaryota</taxon>
        <taxon>Fungi</taxon>
        <taxon>Dikarya</taxon>
        <taxon>Basidiomycota</taxon>
        <taxon>Agaricomycotina</taxon>
        <taxon>Agaricomycetes</taxon>
        <taxon>Agaricomycetidae</taxon>
        <taxon>Agaricales</taxon>
        <taxon>Marasmiineae</taxon>
        <taxon>Mycenaceae</taxon>
        <taxon>Mycena</taxon>
    </lineage>
</organism>
<keyword evidence="7 14" id="KW-0479">Metal-binding</keyword>
<dbReference type="PROSITE" id="PS00107">
    <property type="entry name" value="PROTEIN_KINASE_ATP"/>
    <property type="match status" value="1"/>
</dbReference>
<evidence type="ECO:0000313" key="18">
    <source>
        <dbReference type="EMBL" id="CAK5282025.1"/>
    </source>
</evidence>
<dbReference type="PROSITE" id="PS00086">
    <property type="entry name" value="CYTOCHROME_P450"/>
    <property type="match status" value="1"/>
</dbReference>
<dbReference type="InterPro" id="IPR008271">
    <property type="entry name" value="Ser/Thr_kinase_AS"/>
</dbReference>
<keyword evidence="12 14" id="KW-0408">Iron</keyword>
<dbReference type="SUPFAM" id="SSF48264">
    <property type="entry name" value="Cytochrome P450"/>
    <property type="match status" value="1"/>
</dbReference>
<keyword evidence="10 15" id="KW-0067">ATP-binding</keyword>
<evidence type="ECO:0000256" key="7">
    <source>
        <dbReference type="ARBA" id="ARBA00022723"/>
    </source>
</evidence>
<evidence type="ECO:0000256" key="15">
    <source>
        <dbReference type="PROSITE-ProRule" id="PRU10141"/>
    </source>
</evidence>
<gene>
    <name evidence="17" type="ORF">MYCIT1_LOCUS33433</name>
    <name evidence="18" type="ORF">MYCIT1_LOCUS33459</name>
    <name evidence="19" type="ORF">MYCIT1_LOCUS33508</name>
</gene>
<proteinExistence type="inferred from homology"/>
<dbReference type="InterPro" id="IPR036396">
    <property type="entry name" value="Cyt_P450_sf"/>
</dbReference>
<evidence type="ECO:0000313" key="20">
    <source>
        <dbReference type="Proteomes" id="UP001295794"/>
    </source>
</evidence>
<evidence type="ECO:0000259" key="16">
    <source>
        <dbReference type="PROSITE" id="PS50011"/>
    </source>
</evidence>
<evidence type="ECO:0000256" key="10">
    <source>
        <dbReference type="ARBA" id="ARBA00022840"/>
    </source>
</evidence>
<dbReference type="EMBL" id="CAVNYO010000446">
    <property type="protein sequence ID" value="CAK5282064.1"/>
    <property type="molecule type" value="Genomic_DNA"/>
</dbReference>
<dbReference type="Proteomes" id="UP001295794">
    <property type="component" value="Unassembled WGS sequence"/>
</dbReference>
<keyword evidence="5 14" id="KW-0349">Heme</keyword>
<keyword evidence="9" id="KW-0418">Kinase</keyword>
<dbReference type="GO" id="GO:0004674">
    <property type="term" value="F:protein serine/threonine kinase activity"/>
    <property type="evidence" value="ECO:0007669"/>
    <property type="project" value="UniProtKB-KW"/>
</dbReference>
<dbReference type="InterPro" id="IPR001128">
    <property type="entry name" value="Cyt_P450"/>
</dbReference>
<evidence type="ECO:0000313" key="19">
    <source>
        <dbReference type="EMBL" id="CAK5282064.1"/>
    </source>
</evidence>
<dbReference type="Pfam" id="PF00069">
    <property type="entry name" value="Pkinase"/>
    <property type="match status" value="1"/>
</dbReference>
<evidence type="ECO:0000256" key="11">
    <source>
        <dbReference type="ARBA" id="ARBA00023002"/>
    </source>
</evidence>
<dbReference type="CDD" id="cd07857">
    <property type="entry name" value="STKc_MPK1"/>
    <property type="match status" value="1"/>
</dbReference>
<comment type="pathway">
    <text evidence="2">Secondary metabolite biosynthesis.</text>
</comment>
<dbReference type="SMART" id="SM00220">
    <property type="entry name" value="S_TKc"/>
    <property type="match status" value="1"/>
</dbReference>
<accession>A0AAD2HVV7</accession>
<evidence type="ECO:0000256" key="3">
    <source>
        <dbReference type="ARBA" id="ARBA00010617"/>
    </source>
</evidence>
<evidence type="ECO:0000256" key="6">
    <source>
        <dbReference type="ARBA" id="ARBA00022679"/>
    </source>
</evidence>
<dbReference type="InterPro" id="IPR050364">
    <property type="entry name" value="Cytochrome_P450_fung"/>
</dbReference>
<keyword evidence="6" id="KW-0808">Transferase</keyword>
<comment type="cofactor">
    <cofactor evidence="1 14">
        <name>heme</name>
        <dbReference type="ChEBI" id="CHEBI:30413"/>
    </cofactor>
</comment>
<sequence length="1006" mass="111825">MPVAHKTFSALKTTFVVDPEYDFIKELGQGAYGCVIAARHRSSGAGCAIKKITKINSKRILTKRCLREIRLLYHFRGHKNITCIYDMDIVPGPDGDFDEVYLYEELMEADLHAIIRSGQSLTDAHFQSFVYQTLCGLKFIHSANVLHRDLKPGNLLVNSDCELKICDFGLARGYSPGVGASKAGGPQGFMTEYVATRWYRAPEIMLSFANYTTAIDIWSVGCILAELIGGKPLFKGKDYVDQLNQILNLLGTPTEETLRRVGSPRVRALIILLVIHPKHESSQAQDYMRALPIKPRIPFATIFPRANPLALDLLSKMLTFDPSQRITCAAALEHPYFGQWRDPRDEPACDVPCDFAFENEDDPAKMKKLIVDAVQKFRKEVRAQAAPQNENRKLDVLAIPSRDEILASPVKEHGPFGGATSGFTVPSQSLEEHIAIDEPDIELDRELELVVPSSTTYKKDDGKSLDISSSELMGSTSISTLAWAAGAVSLGVYFTRWLRTTRSNLPLPPGPRPLPLVGNLFDLDARRQWARLQALSQELGSDVIHLDMAGTPLIVLSSVEAVEDLLEKRSHNYSDRPKLTMLSELMAFTFNLGAMPRPMARAVSPHPLEAYHHSPRRAQRRLITEGFNSKVSPRLEGAEIKAAHGLLRRLLVDPNNFMLHIKHIAAAVIISVAYGIDVLPEDDPYIELGVQALSVGGEAMTQGAFWVDYISLLKYVPEWFPGAGFQRKAREWKAIGRRALDIPIAEVRRRMNAGTASSSFSVDSLDELQLTAQEDRYFDEETVKGAAATLFIAGSDTIAGAVNTFILAMLANPEAQKIAQAEIDALLAGEERLPTFADQARLPYTTALMKEVFRWKNVFPVNLPHLSTVEDEYRGWRIPAGSIVMANTWAIVHDEKLFPRPFDFNPERFLDLEPSDKTAPLYLAGFGFGRRICPGRFMAMSSVWITIASILSAFDITKALDEDGQEIEPTFEDIPHFMSGPVPFTCSIRPRSMAVADLIRATESLA</sequence>
<dbReference type="AlphaFoldDB" id="A0AAD2HVV7"/>
<evidence type="ECO:0000256" key="8">
    <source>
        <dbReference type="ARBA" id="ARBA00022741"/>
    </source>
</evidence>
<keyword evidence="11" id="KW-0560">Oxidoreductase</keyword>
<dbReference type="GO" id="GO:0016705">
    <property type="term" value="F:oxidoreductase activity, acting on paired donors, with incorporation or reduction of molecular oxygen"/>
    <property type="evidence" value="ECO:0007669"/>
    <property type="project" value="InterPro"/>
</dbReference>
<dbReference type="InterPro" id="IPR000719">
    <property type="entry name" value="Prot_kinase_dom"/>
</dbReference>
<evidence type="ECO:0000256" key="5">
    <source>
        <dbReference type="ARBA" id="ARBA00022617"/>
    </source>
</evidence>
<dbReference type="GO" id="GO:0004497">
    <property type="term" value="F:monooxygenase activity"/>
    <property type="evidence" value="ECO:0007669"/>
    <property type="project" value="UniProtKB-KW"/>
</dbReference>
<dbReference type="GO" id="GO:0020037">
    <property type="term" value="F:heme binding"/>
    <property type="evidence" value="ECO:0007669"/>
    <property type="project" value="InterPro"/>
</dbReference>
<dbReference type="InterPro" id="IPR017441">
    <property type="entry name" value="Protein_kinase_ATP_BS"/>
</dbReference>
<evidence type="ECO:0000313" key="17">
    <source>
        <dbReference type="EMBL" id="CAK5282011.1"/>
    </source>
</evidence>
<comment type="similarity">
    <text evidence="3">Belongs to the cytochrome P450 family.</text>
</comment>
<dbReference type="GO" id="GO:0005506">
    <property type="term" value="F:iron ion binding"/>
    <property type="evidence" value="ECO:0007669"/>
    <property type="project" value="InterPro"/>
</dbReference>
<evidence type="ECO:0000256" key="1">
    <source>
        <dbReference type="ARBA" id="ARBA00001971"/>
    </source>
</evidence>
<comment type="caution">
    <text evidence="19">The sequence shown here is derived from an EMBL/GenBank/DDBJ whole genome shotgun (WGS) entry which is preliminary data.</text>
</comment>
<dbReference type="GO" id="GO:0005524">
    <property type="term" value="F:ATP binding"/>
    <property type="evidence" value="ECO:0007669"/>
    <property type="project" value="UniProtKB-UniRule"/>
</dbReference>
<dbReference type="Gene3D" id="1.10.510.10">
    <property type="entry name" value="Transferase(Phosphotransferase) domain 1"/>
    <property type="match status" value="1"/>
</dbReference>
<name>A0AAD2HVV7_9AGAR</name>
<evidence type="ECO:0000256" key="12">
    <source>
        <dbReference type="ARBA" id="ARBA00023004"/>
    </source>
</evidence>
<keyword evidence="8 15" id="KW-0547">Nucleotide-binding</keyword>